<sequence>MVSVNRFPAGDINGRGVPGIYGTKALRAERARSQPLSLYIAKPVNTKDKLGGGCACVRGCLGGAARVLSAGVLRSGVNLGHICTAHPRILEALVRQWRSKESSG</sequence>
<evidence type="ECO:0000313" key="2">
    <source>
        <dbReference type="Proteomes" id="UP000000311"/>
    </source>
</evidence>
<gene>
    <name evidence="1" type="ORF">EAG_00925</name>
</gene>
<dbReference type="Proteomes" id="UP000000311">
    <property type="component" value="Unassembled WGS sequence"/>
</dbReference>
<organism evidence="2">
    <name type="scientific">Camponotus floridanus</name>
    <name type="common">Florida carpenter ant</name>
    <dbReference type="NCBI Taxonomy" id="104421"/>
    <lineage>
        <taxon>Eukaryota</taxon>
        <taxon>Metazoa</taxon>
        <taxon>Ecdysozoa</taxon>
        <taxon>Arthropoda</taxon>
        <taxon>Hexapoda</taxon>
        <taxon>Insecta</taxon>
        <taxon>Pterygota</taxon>
        <taxon>Neoptera</taxon>
        <taxon>Endopterygota</taxon>
        <taxon>Hymenoptera</taxon>
        <taxon>Apocrita</taxon>
        <taxon>Aculeata</taxon>
        <taxon>Formicoidea</taxon>
        <taxon>Formicidae</taxon>
        <taxon>Formicinae</taxon>
        <taxon>Camponotus</taxon>
    </lineage>
</organism>
<protein>
    <submittedName>
        <fullName evidence="1">Uncharacterized protein</fullName>
    </submittedName>
</protein>
<dbReference type="EMBL" id="GL441103">
    <property type="protein sequence ID" value="EFN65116.1"/>
    <property type="molecule type" value="Genomic_DNA"/>
</dbReference>
<accession>E2AN74</accession>
<dbReference type="AlphaFoldDB" id="E2AN74"/>
<proteinExistence type="predicted"/>
<reference evidence="1 2" key="1">
    <citation type="journal article" date="2010" name="Science">
        <title>Genomic comparison of the ants Camponotus floridanus and Harpegnathos saltator.</title>
        <authorList>
            <person name="Bonasio R."/>
            <person name="Zhang G."/>
            <person name="Ye C."/>
            <person name="Mutti N.S."/>
            <person name="Fang X."/>
            <person name="Qin N."/>
            <person name="Donahue G."/>
            <person name="Yang P."/>
            <person name="Li Q."/>
            <person name="Li C."/>
            <person name="Zhang P."/>
            <person name="Huang Z."/>
            <person name="Berger S.L."/>
            <person name="Reinberg D."/>
            <person name="Wang J."/>
            <person name="Liebig J."/>
        </authorList>
    </citation>
    <scope>NUCLEOTIDE SEQUENCE [LARGE SCALE GENOMIC DNA]</scope>
    <source>
        <strain evidence="2">C129</strain>
    </source>
</reference>
<evidence type="ECO:0000313" key="1">
    <source>
        <dbReference type="EMBL" id="EFN65116.1"/>
    </source>
</evidence>
<name>E2AN74_CAMFO</name>
<keyword evidence="2" id="KW-1185">Reference proteome</keyword>
<dbReference type="InParanoid" id="E2AN74"/>